<dbReference type="OrthoDB" id="243330at2759"/>
<sequence>MSEKAEPQGSDSTGSGMRTATALEGLSFVDENKMHHDFRRLKGNQMYFVDHCTFYEKNGARGEKRIFALTPTAFFVLDFAGTMERASPYELITAMYQKKTKDKKILSFNSTEYHLLLKIPTEIDCHISFVNANSFQNCTHVLATLLQARRGAPFSVKEIPSDKEIEFFCNEIRREGYYTPREVAEINRQRFHFDAFICSARSHIMELLSRLEATKAQITTHENEVEDLRKQGIDEKSIRQRKVKLEEKQVRLHKQMSQKHDECERVLDTVKELQEKLTALSGNKEALVEKGVAEMKAKLNKKQEGTVALRRSAQQKEKHAVVESVVAYKKELHAAWASVTDEKRRSIVSQIEASFLELERELEALYRLEKFLATINGKLQVQNDLISAQNLEKEKFINEREKRVVLSRNAAAAGEGGNILDDPLINLSAPPAAAAIAVDDLLENVTADEDLL</sequence>
<dbReference type="VEuPathDB" id="TriTrypDB:ECC02_004599"/>
<organism evidence="2 3">
    <name type="scientific">Trypanosoma cruzi</name>
    <dbReference type="NCBI Taxonomy" id="5693"/>
    <lineage>
        <taxon>Eukaryota</taxon>
        <taxon>Discoba</taxon>
        <taxon>Euglenozoa</taxon>
        <taxon>Kinetoplastea</taxon>
        <taxon>Metakinetoplastina</taxon>
        <taxon>Trypanosomatida</taxon>
        <taxon>Trypanosomatidae</taxon>
        <taxon>Trypanosoma</taxon>
        <taxon>Schizotrypanum</taxon>
    </lineage>
</organism>
<name>A0A2V2VU72_TRYCR</name>
<dbReference type="VEuPathDB" id="TriTrypDB:TcCLB.507517.50"/>
<feature type="coiled-coil region" evidence="1">
    <location>
        <begin position="256"/>
        <end position="290"/>
    </location>
</feature>
<proteinExistence type="predicted"/>
<dbReference type="VEuPathDB" id="TriTrypDB:Tc_MARK_1081"/>
<dbReference type="VEuPathDB" id="TriTrypDB:TcCLB.503579.60"/>
<dbReference type="VEuPathDB" id="TriTrypDB:TcG_03920"/>
<dbReference type="EMBL" id="PRFA01000008">
    <property type="protein sequence ID" value="PWU99704.1"/>
    <property type="molecule type" value="Genomic_DNA"/>
</dbReference>
<dbReference type="VEuPathDB" id="TriTrypDB:TCSYLVIO_002362"/>
<comment type="caution">
    <text evidence="2">The sequence shown here is derived from an EMBL/GenBank/DDBJ whole genome shotgun (WGS) entry which is preliminary data.</text>
</comment>
<dbReference type="VEuPathDB" id="TriTrypDB:TcCL_NonESM00788"/>
<keyword evidence="1" id="KW-0175">Coiled coil</keyword>
<dbReference type="VEuPathDB" id="TriTrypDB:BCY84_13371"/>
<feature type="coiled-coil region" evidence="1">
    <location>
        <begin position="204"/>
        <end position="231"/>
    </location>
</feature>
<dbReference type="AlphaFoldDB" id="A0A2V2VU72"/>
<reference evidence="2 3" key="1">
    <citation type="journal article" date="2018" name="Microb. Genom.">
        <title>Expanding an expanded genome: long-read sequencing of Trypanosoma cruzi.</title>
        <authorList>
            <person name="Berna L."/>
            <person name="Rodriguez M."/>
            <person name="Chiribao M.L."/>
            <person name="Parodi-Talice A."/>
            <person name="Pita S."/>
            <person name="Rijo G."/>
            <person name="Alvarez-Valin F."/>
            <person name="Robello C."/>
        </authorList>
    </citation>
    <scope>NUCLEOTIDE SEQUENCE [LARGE SCALE GENOMIC DNA]</scope>
    <source>
        <strain evidence="2 3">Dm28c</strain>
    </source>
</reference>
<gene>
    <name evidence="2" type="ORF">C4B63_8g523</name>
</gene>
<accession>A0A2V2VU72</accession>
<evidence type="ECO:0000313" key="3">
    <source>
        <dbReference type="Proteomes" id="UP000246121"/>
    </source>
</evidence>
<evidence type="ECO:0000313" key="2">
    <source>
        <dbReference type="EMBL" id="PWU99704.1"/>
    </source>
</evidence>
<dbReference type="Proteomes" id="UP000246121">
    <property type="component" value="Unassembled WGS sequence"/>
</dbReference>
<protein>
    <submittedName>
        <fullName evidence="2">Uncharacterized protein</fullName>
    </submittedName>
</protein>
<dbReference type="VEuPathDB" id="TriTrypDB:TcBrA4_0107040"/>
<dbReference type="VEuPathDB" id="TriTrypDB:TCDM_01351"/>
<evidence type="ECO:0000256" key="1">
    <source>
        <dbReference type="SAM" id="Coils"/>
    </source>
</evidence>
<dbReference type="VEuPathDB" id="TriTrypDB:C4B63_8g523"/>